<reference evidence="5" key="1">
    <citation type="submission" date="2022-03" db="EMBL/GenBank/DDBJ databases">
        <authorList>
            <person name="Tunstrom K."/>
        </authorList>
    </citation>
    <scope>NUCLEOTIDE SEQUENCE</scope>
</reference>
<sequence length="269" mass="30296">MLRSIAVSYLLVHLVAAALSGDDLFNDIYQNISSATTNPKCDNVVGDGVGCYDCYHCSEEKVRIFIERHKIKTEFQSNTNCGINNPEGYPRRVRESLRSVLPAEYPWRAWIYSKTKPEQPLCAAVYIDMDTRALLVPATCVHSYQTDDLLVSFTKNFDDSHQVQRVILNRHYNKETRYFDIAIVALSYGTTLPKWVKQVCLPETNVSYATPCITVSSDDMYSNAIIPQQSNCAADDIPLDKSFLCTVSSRYDYEGEFGGALMCAEGVNF</sequence>
<protein>
    <recommendedName>
        <fullName evidence="4">Peptidase S1 domain-containing protein</fullName>
    </recommendedName>
</protein>
<feature type="chain" id="PRO_5043471279" description="Peptidase S1 domain-containing protein" evidence="3">
    <location>
        <begin position="18"/>
        <end position="269"/>
    </location>
</feature>
<evidence type="ECO:0000313" key="5">
    <source>
        <dbReference type="EMBL" id="CAH2101016.1"/>
    </source>
</evidence>
<dbReference type="EMBL" id="CAKOGL010000023">
    <property type="protein sequence ID" value="CAH2101016.1"/>
    <property type="molecule type" value="Genomic_DNA"/>
</dbReference>
<dbReference type="InterPro" id="IPR009003">
    <property type="entry name" value="Peptidase_S1_PA"/>
</dbReference>
<dbReference type="InterPro" id="IPR001254">
    <property type="entry name" value="Trypsin_dom"/>
</dbReference>
<evidence type="ECO:0000256" key="1">
    <source>
        <dbReference type="ARBA" id="ARBA00023157"/>
    </source>
</evidence>
<comment type="similarity">
    <text evidence="2">Belongs to the peptidase S1 family. CLIP subfamily.</text>
</comment>
<evidence type="ECO:0000313" key="6">
    <source>
        <dbReference type="Proteomes" id="UP001153954"/>
    </source>
</evidence>
<name>A0AAU9UT02_EUPED</name>
<evidence type="ECO:0000256" key="3">
    <source>
        <dbReference type="SAM" id="SignalP"/>
    </source>
</evidence>
<dbReference type="Gene3D" id="2.40.10.10">
    <property type="entry name" value="Trypsin-like serine proteases"/>
    <property type="match status" value="1"/>
</dbReference>
<dbReference type="Pfam" id="PF00089">
    <property type="entry name" value="Trypsin"/>
    <property type="match status" value="1"/>
</dbReference>
<accession>A0AAU9UT02</accession>
<dbReference type="InterPro" id="IPR051487">
    <property type="entry name" value="Ser/Thr_Proteases_Immune/Dev"/>
</dbReference>
<evidence type="ECO:0000259" key="4">
    <source>
        <dbReference type="Pfam" id="PF00089"/>
    </source>
</evidence>
<keyword evidence="1" id="KW-1015">Disulfide bond</keyword>
<dbReference type="PANTHER" id="PTHR24256">
    <property type="entry name" value="TRYPTASE-RELATED"/>
    <property type="match status" value="1"/>
</dbReference>
<organism evidence="5 6">
    <name type="scientific">Euphydryas editha</name>
    <name type="common">Edith's checkerspot</name>
    <dbReference type="NCBI Taxonomy" id="104508"/>
    <lineage>
        <taxon>Eukaryota</taxon>
        <taxon>Metazoa</taxon>
        <taxon>Ecdysozoa</taxon>
        <taxon>Arthropoda</taxon>
        <taxon>Hexapoda</taxon>
        <taxon>Insecta</taxon>
        <taxon>Pterygota</taxon>
        <taxon>Neoptera</taxon>
        <taxon>Endopterygota</taxon>
        <taxon>Lepidoptera</taxon>
        <taxon>Glossata</taxon>
        <taxon>Ditrysia</taxon>
        <taxon>Papilionoidea</taxon>
        <taxon>Nymphalidae</taxon>
        <taxon>Nymphalinae</taxon>
        <taxon>Euphydryas</taxon>
    </lineage>
</organism>
<dbReference type="SUPFAM" id="SSF50494">
    <property type="entry name" value="Trypsin-like serine proteases"/>
    <property type="match status" value="1"/>
</dbReference>
<feature type="domain" description="Peptidase S1" evidence="4">
    <location>
        <begin position="102"/>
        <end position="266"/>
    </location>
</feature>
<feature type="signal peptide" evidence="3">
    <location>
        <begin position="1"/>
        <end position="17"/>
    </location>
</feature>
<keyword evidence="3" id="KW-0732">Signal</keyword>
<comment type="caution">
    <text evidence="5">The sequence shown here is derived from an EMBL/GenBank/DDBJ whole genome shotgun (WGS) entry which is preliminary data.</text>
</comment>
<dbReference type="Proteomes" id="UP001153954">
    <property type="component" value="Unassembled WGS sequence"/>
</dbReference>
<proteinExistence type="inferred from homology"/>
<dbReference type="GO" id="GO:0004252">
    <property type="term" value="F:serine-type endopeptidase activity"/>
    <property type="evidence" value="ECO:0007669"/>
    <property type="project" value="InterPro"/>
</dbReference>
<evidence type="ECO:0000256" key="2">
    <source>
        <dbReference type="ARBA" id="ARBA00024195"/>
    </source>
</evidence>
<keyword evidence="6" id="KW-1185">Reference proteome</keyword>
<dbReference type="AlphaFoldDB" id="A0AAU9UT02"/>
<dbReference type="GO" id="GO:0006508">
    <property type="term" value="P:proteolysis"/>
    <property type="evidence" value="ECO:0007669"/>
    <property type="project" value="InterPro"/>
</dbReference>
<gene>
    <name evidence="5" type="ORF">EEDITHA_LOCUS15817</name>
</gene>
<dbReference type="InterPro" id="IPR043504">
    <property type="entry name" value="Peptidase_S1_PA_chymotrypsin"/>
</dbReference>